<reference evidence="1 2" key="1">
    <citation type="journal article" name="Sci. Rep.">
        <title>Genome-scale phylogenetic analyses confirm Olpidium as the closest living zoosporic fungus to the non-flagellated, terrestrial fungi.</title>
        <authorList>
            <person name="Chang Y."/>
            <person name="Rochon D."/>
            <person name="Sekimoto S."/>
            <person name="Wang Y."/>
            <person name="Chovatia M."/>
            <person name="Sandor L."/>
            <person name="Salamov A."/>
            <person name="Grigoriev I.V."/>
            <person name="Stajich J.E."/>
            <person name="Spatafora J.W."/>
        </authorList>
    </citation>
    <scope>NUCLEOTIDE SEQUENCE [LARGE SCALE GENOMIC DNA]</scope>
    <source>
        <strain evidence="1">S191</strain>
    </source>
</reference>
<dbReference type="OrthoDB" id="449052at2759"/>
<evidence type="ECO:0000313" key="2">
    <source>
        <dbReference type="Proteomes" id="UP000673691"/>
    </source>
</evidence>
<name>A0A8H8A302_9FUNG</name>
<dbReference type="EMBL" id="JAEFCI010000137">
    <property type="protein sequence ID" value="KAG5463743.1"/>
    <property type="molecule type" value="Genomic_DNA"/>
</dbReference>
<comment type="caution">
    <text evidence="1">The sequence shown here is derived from an EMBL/GenBank/DDBJ whole genome shotgun (WGS) entry which is preliminary data.</text>
</comment>
<proteinExistence type="predicted"/>
<gene>
    <name evidence="1" type="ORF">BJ554DRAFT_2667</name>
</gene>
<accession>A0A8H8A302</accession>
<dbReference type="AlphaFoldDB" id="A0A8H8A302"/>
<evidence type="ECO:0000313" key="1">
    <source>
        <dbReference type="EMBL" id="KAG5463743.1"/>
    </source>
</evidence>
<keyword evidence="2" id="KW-1185">Reference proteome</keyword>
<organism evidence="1 2">
    <name type="scientific">Olpidium bornovanus</name>
    <dbReference type="NCBI Taxonomy" id="278681"/>
    <lineage>
        <taxon>Eukaryota</taxon>
        <taxon>Fungi</taxon>
        <taxon>Fungi incertae sedis</taxon>
        <taxon>Olpidiomycota</taxon>
        <taxon>Olpidiomycotina</taxon>
        <taxon>Olpidiomycetes</taxon>
        <taxon>Olpidiales</taxon>
        <taxon>Olpidiaceae</taxon>
        <taxon>Olpidium</taxon>
    </lineage>
</organism>
<dbReference type="Proteomes" id="UP000673691">
    <property type="component" value="Unassembled WGS sequence"/>
</dbReference>
<sequence>MSARKVSDAHREGVTTEHHDWTLLKCGLLVSDQHVIVMYATRR</sequence>
<protein>
    <submittedName>
        <fullName evidence="1">Uncharacterized protein</fullName>
    </submittedName>
</protein>